<reference evidence="9 10" key="1">
    <citation type="submission" date="2019-03" db="EMBL/GenBank/DDBJ databases">
        <title>Genomic Encyclopedia of Type Strains, Phase IV (KMG-IV): sequencing the most valuable type-strain genomes for metagenomic binning, comparative biology and taxonomic classification.</title>
        <authorList>
            <person name="Goeker M."/>
        </authorList>
    </citation>
    <scope>NUCLEOTIDE SEQUENCE [LARGE SCALE GENOMIC DNA]</scope>
    <source>
        <strain evidence="9 10">DSM 45765</strain>
    </source>
</reference>
<keyword evidence="3" id="KW-1003">Cell membrane</keyword>
<dbReference type="PANTHER" id="PTHR43386">
    <property type="entry name" value="OLIGOPEPTIDE TRANSPORT SYSTEM PERMEASE PROTEIN APPC"/>
    <property type="match status" value="1"/>
</dbReference>
<evidence type="ECO:0000256" key="7">
    <source>
        <dbReference type="RuleBase" id="RU363032"/>
    </source>
</evidence>
<dbReference type="Pfam" id="PF00528">
    <property type="entry name" value="BPD_transp_1"/>
    <property type="match status" value="1"/>
</dbReference>
<dbReference type="Proteomes" id="UP000294911">
    <property type="component" value="Unassembled WGS sequence"/>
</dbReference>
<keyword evidence="4 7" id="KW-0812">Transmembrane</keyword>
<dbReference type="GO" id="GO:0005886">
    <property type="term" value="C:plasma membrane"/>
    <property type="evidence" value="ECO:0007669"/>
    <property type="project" value="UniProtKB-SubCell"/>
</dbReference>
<organism evidence="9 10">
    <name type="scientific">Tamaricihabitans halophyticus</name>
    <dbReference type="NCBI Taxonomy" id="1262583"/>
    <lineage>
        <taxon>Bacteria</taxon>
        <taxon>Bacillati</taxon>
        <taxon>Actinomycetota</taxon>
        <taxon>Actinomycetes</taxon>
        <taxon>Pseudonocardiales</taxon>
        <taxon>Pseudonocardiaceae</taxon>
        <taxon>Tamaricihabitans</taxon>
    </lineage>
</organism>
<evidence type="ECO:0000256" key="5">
    <source>
        <dbReference type="ARBA" id="ARBA00022989"/>
    </source>
</evidence>
<accession>A0A4R2Q8B6</accession>
<feature type="transmembrane region" description="Helical" evidence="7">
    <location>
        <begin position="124"/>
        <end position="142"/>
    </location>
</feature>
<evidence type="ECO:0000256" key="2">
    <source>
        <dbReference type="ARBA" id="ARBA00022448"/>
    </source>
</evidence>
<dbReference type="PROSITE" id="PS50928">
    <property type="entry name" value="ABC_TM1"/>
    <property type="match status" value="1"/>
</dbReference>
<comment type="subcellular location">
    <subcellularLocation>
        <location evidence="1 7">Cell membrane</location>
        <topology evidence="1 7">Multi-pass membrane protein</topology>
    </subcellularLocation>
</comment>
<name>A0A4R2Q8B6_9PSEU</name>
<comment type="caution">
    <text evidence="9">The sequence shown here is derived from an EMBL/GenBank/DDBJ whole genome shotgun (WGS) entry which is preliminary data.</text>
</comment>
<dbReference type="SUPFAM" id="SSF161098">
    <property type="entry name" value="MetI-like"/>
    <property type="match status" value="1"/>
</dbReference>
<dbReference type="GO" id="GO:0055085">
    <property type="term" value="P:transmembrane transport"/>
    <property type="evidence" value="ECO:0007669"/>
    <property type="project" value="InterPro"/>
</dbReference>
<dbReference type="PANTHER" id="PTHR43386:SF25">
    <property type="entry name" value="PEPTIDE ABC TRANSPORTER PERMEASE PROTEIN"/>
    <property type="match status" value="1"/>
</dbReference>
<dbReference type="InterPro" id="IPR025966">
    <property type="entry name" value="OppC_N"/>
</dbReference>
<keyword evidence="10" id="KW-1185">Reference proteome</keyword>
<comment type="similarity">
    <text evidence="7">Belongs to the binding-protein-dependent transport system permease family.</text>
</comment>
<gene>
    <name evidence="9" type="ORF">EV191_11716</name>
</gene>
<dbReference type="CDD" id="cd06261">
    <property type="entry name" value="TM_PBP2"/>
    <property type="match status" value="1"/>
</dbReference>
<keyword evidence="6 7" id="KW-0472">Membrane</keyword>
<evidence type="ECO:0000259" key="8">
    <source>
        <dbReference type="PROSITE" id="PS50928"/>
    </source>
</evidence>
<evidence type="ECO:0000256" key="3">
    <source>
        <dbReference type="ARBA" id="ARBA00022475"/>
    </source>
</evidence>
<feature type="domain" description="ABC transmembrane type-1" evidence="8">
    <location>
        <begin position="60"/>
        <end position="249"/>
    </location>
</feature>
<dbReference type="Gene3D" id="1.10.3720.10">
    <property type="entry name" value="MetI-like"/>
    <property type="match status" value="1"/>
</dbReference>
<protein>
    <submittedName>
        <fullName evidence="9">Peptide/nickel transport system permease protein</fullName>
    </submittedName>
</protein>
<dbReference type="Pfam" id="PF12911">
    <property type="entry name" value="OppC_N"/>
    <property type="match status" value="1"/>
</dbReference>
<dbReference type="AlphaFoldDB" id="A0A4R2Q8B6"/>
<evidence type="ECO:0000256" key="1">
    <source>
        <dbReference type="ARBA" id="ARBA00004651"/>
    </source>
</evidence>
<keyword evidence="2 7" id="KW-0813">Transport</keyword>
<evidence type="ECO:0000256" key="6">
    <source>
        <dbReference type="ARBA" id="ARBA00023136"/>
    </source>
</evidence>
<feature type="transmembrane region" description="Helical" evidence="7">
    <location>
        <begin position="64"/>
        <end position="87"/>
    </location>
</feature>
<evidence type="ECO:0000313" key="10">
    <source>
        <dbReference type="Proteomes" id="UP000294911"/>
    </source>
</evidence>
<sequence>MVALGLLALLLLVALVADWIMPHDPNAQDLLGQNAPPSATHPLGTDDLGRDILSRLIDGTGVTLLAPFIAVGVGVLIGLPVGMLAGYFRGIFDWLSTRVADALFAVPGILLAMAIVAIRGPSTVNVMIGVGVLFAPRVFRVIRAEVLAIRQATFVDAARTIGASPMRILRNNILPNTAGTLIVQCTVLLGMGVLIEAALSFFGIGVQPPQASWGVVLRRSFDSLTEAPMQSIYPGIAITLLVLAFMYVGDGIRESIGKEHREAGW</sequence>
<keyword evidence="5 7" id="KW-1133">Transmembrane helix</keyword>
<dbReference type="InterPro" id="IPR000515">
    <property type="entry name" value="MetI-like"/>
</dbReference>
<dbReference type="EMBL" id="SLXQ01000017">
    <property type="protein sequence ID" value="TCP45050.1"/>
    <property type="molecule type" value="Genomic_DNA"/>
</dbReference>
<feature type="transmembrane region" description="Helical" evidence="7">
    <location>
        <begin position="99"/>
        <end position="118"/>
    </location>
</feature>
<feature type="transmembrane region" description="Helical" evidence="7">
    <location>
        <begin position="231"/>
        <end position="248"/>
    </location>
</feature>
<dbReference type="InterPro" id="IPR035906">
    <property type="entry name" value="MetI-like_sf"/>
</dbReference>
<proteinExistence type="inferred from homology"/>
<feature type="transmembrane region" description="Helical" evidence="7">
    <location>
        <begin position="173"/>
        <end position="195"/>
    </location>
</feature>
<evidence type="ECO:0000256" key="4">
    <source>
        <dbReference type="ARBA" id="ARBA00022692"/>
    </source>
</evidence>
<dbReference type="InterPro" id="IPR050366">
    <property type="entry name" value="BP-dependent_transpt_permease"/>
</dbReference>
<evidence type="ECO:0000313" key="9">
    <source>
        <dbReference type="EMBL" id="TCP45050.1"/>
    </source>
</evidence>